<dbReference type="Pfam" id="PF14412">
    <property type="entry name" value="AHH"/>
    <property type="match status" value="1"/>
</dbReference>
<feature type="region of interest" description="Disordered" evidence="1">
    <location>
        <begin position="261"/>
        <end position="281"/>
    </location>
</feature>
<reference evidence="2 3" key="1">
    <citation type="submission" date="2018-06" db="EMBL/GenBank/DDBJ databases">
        <title>Comparative genomics of Bradyrhizobium nodulating Arachidis hypogaea.</title>
        <authorList>
            <person name="Li Y."/>
        </authorList>
    </citation>
    <scope>NUCLEOTIDE SEQUENCE [LARGE SCALE GENOMIC DNA]</scope>
    <source>
        <strain evidence="2 3">CCBAU 051107</strain>
    </source>
</reference>
<dbReference type="AlphaFoldDB" id="A0AAE7NRP3"/>
<evidence type="ECO:0000313" key="2">
    <source>
        <dbReference type="EMBL" id="QOZ70769.1"/>
    </source>
</evidence>
<dbReference type="EMBL" id="CP030050">
    <property type="protein sequence ID" value="QOZ70769.1"/>
    <property type="molecule type" value="Genomic_DNA"/>
</dbReference>
<dbReference type="KEGG" id="barh:WN72_34080"/>
<feature type="region of interest" description="Disordered" evidence="1">
    <location>
        <begin position="391"/>
        <end position="431"/>
    </location>
</feature>
<dbReference type="RefSeq" id="WP_092215964.1">
    <property type="nucleotide sequence ID" value="NZ_CP030050.1"/>
</dbReference>
<name>A0AAE7NRP3_9BRAD</name>
<sequence length="553" mass="59755">MSIFFDHHIILERFRNHPAFRDIDKETFDIDSPANRIYLPADRNLAAKLNVSPHPGRHVSSYVEAVCKTLHHIAQTPSPSDRAEEIRNLIDAMRIGFANEDLYVNVPIGKTDEDVALGIERVFKDYRAYRDRYPDKLRKIKELEQRGADSGLQHLIKWWLYLDNAEKEKLIDEVIARNPGVNVTSGNRDLDGTRWRSKFAATDPSSSGFRTPGSAPVNATDFPPLPGYNSPALAGLNEPEGFRRSDPRFTGVLPPSLAPSPNERQFGQLPPTTAAPTDPLVLRFDPMTGAPLPFYENPLMRDAPGNGSSLAQDILPWLAGGAALGIAVPFVPAWLAAILAGLALTSRAANAQEPGSEPASDILTDRGGVFSMGAPAFNAFINGGMAGNTTRSGDLVSPMPGSPLSQRAPLGQDAGSGGSVSDRFGNWTDTPVDTRSVAPSNAPGAPLAADAVAPEEVRRLTRVNASNAGSVFTSGSTPVPYLPSTEFDDRFGNWTVPTADGRSRQTSGPIGGLANEPSYVIQPPIFGVDDPGNPRNDADEWFSRWIRPLLRPE</sequence>
<dbReference type="Proteomes" id="UP000594015">
    <property type="component" value="Chromosome"/>
</dbReference>
<accession>A0AAE7NRP3</accession>
<gene>
    <name evidence="2" type="ORF">WN72_34080</name>
</gene>
<proteinExistence type="predicted"/>
<feature type="region of interest" description="Disordered" evidence="1">
    <location>
        <begin position="499"/>
        <end position="534"/>
    </location>
</feature>
<organism evidence="2 3">
    <name type="scientific">Bradyrhizobium arachidis</name>
    <dbReference type="NCBI Taxonomy" id="858423"/>
    <lineage>
        <taxon>Bacteria</taxon>
        <taxon>Pseudomonadati</taxon>
        <taxon>Pseudomonadota</taxon>
        <taxon>Alphaproteobacteria</taxon>
        <taxon>Hyphomicrobiales</taxon>
        <taxon>Nitrobacteraceae</taxon>
        <taxon>Bradyrhizobium</taxon>
    </lineage>
</organism>
<dbReference type="InterPro" id="IPR032871">
    <property type="entry name" value="AHH_dom_containing"/>
</dbReference>
<evidence type="ECO:0000256" key="1">
    <source>
        <dbReference type="SAM" id="MobiDB-lite"/>
    </source>
</evidence>
<protein>
    <submittedName>
        <fullName evidence="2">Uncharacterized protein</fullName>
    </submittedName>
</protein>
<evidence type="ECO:0000313" key="3">
    <source>
        <dbReference type="Proteomes" id="UP000594015"/>
    </source>
</evidence>